<dbReference type="InterPro" id="IPR005026">
    <property type="entry name" value="SAPAP"/>
</dbReference>
<accession>A0A0X3PHY8</accession>
<feature type="compositionally biased region" description="Polar residues" evidence="2">
    <location>
        <begin position="839"/>
        <end position="849"/>
    </location>
</feature>
<gene>
    <name evidence="3" type="primary">DLGP4</name>
    <name evidence="3" type="ORF">TR99305</name>
</gene>
<reference evidence="3" key="1">
    <citation type="submission" date="2016-01" db="EMBL/GenBank/DDBJ databases">
        <title>Reference transcriptome for the parasite Schistocephalus solidus: insights into the molecular evolution of parasitism.</title>
        <authorList>
            <person name="Hebert F.O."/>
            <person name="Grambauer S."/>
            <person name="Barber I."/>
            <person name="Landry C.R."/>
            <person name="Aubin-Horth N."/>
        </authorList>
    </citation>
    <scope>NUCLEOTIDE SEQUENCE</scope>
</reference>
<dbReference type="EMBL" id="GEEE01011690">
    <property type="protein sequence ID" value="JAP51535.1"/>
    <property type="molecule type" value="Transcribed_RNA"/>
</dbReference>
<evidence type="ECO:0000313" key="3">
    <source>
        <dbReference type="EMBL" id="JAP51535.1"/>
    </source>
</evidence>
<dbReference type="GO" id="GO:0023052">
    <property type="term" value="P:signaling"/>
    <property type="evidence" value="ECO:0007669"/>
    <property type="project" value="InterPro"/>
</dbReference>
<feature type="region of interest" description="Disordered" evidence="2">
    <location>
        <begin position="512"/>
        <end position="537"/>
    </location>
</feature>
<sequence length="855" mass="91991">MLKEDSEFLTVKSSSIEPPIIAQCKLNRSTIETSTIKSFRKPRLDITDDGSTYSKTIELIKPKINQEMTQTRNGVAELDSDVRSLAKACPDETHATSDSGDLHNGTVNTTNSSARQAPSSLSFNSRKPLFRCRESAFFTKLIRRLSKRRTVCNTCPPPPPSEQSNISEPAANYAQPSMATPASRRIRRWFSKHLLSQQPKADALPPKSIPDAVTRSSTAPRVAADAHDVYDKFKFPEGTAVRTVAAVEYGSVPTVRRGLPSGAPHFSESSLLTSSENAISQATPSFSTEALCSGGTPAPPLFDQPTDSLSRAHESLSSNNLGMNRQNSAESAVPTEPGASRYLSVSLAAFGYTGYSRKWVSAQALKVDKPDFLERFKSVSPPPSCSTANGLASRANRPQRLNLSLGPAPDAVHTHSQQPISSPTTRLPSSAPEESTTISKEDSACAVIAGSVFERHTEATNGHMEDSTSLHPRIESGDQSRVKLRLKRQGTSSVADAEQERRSLIMLAVAHASPRSHSNSTSGGVLSPPHTPVARPTAPIALSPGCLPASPVHLNNSLFPGRKTGYEDLPTVNGVSSIMRSLDLEKVEEYPQKEELETSKDEPSLPLEAVCNGHPQASLNGTSDTMSNAASEVAAQLDGHHFLRLVDDLTIQLTEKVNEIEADLLTPGLSDEVAGQLRTTVGKVKLLLSQKFAQFRGLCEDSIAQQESTTNADGAAAGPTSKDEEGTFITLPSDLDGFWAMVLLQVDDVRAMISKSEAMRRNGWVMPSVPATASRQPCPTSANGLPAHMPSRRSETKAATSKSTKPVRSNKDAELARTQARERIKAAKREFAARRGLNTADSDAPNSVSPGFMVF</sequence>
<evidence type="ECO:0000256" key="2">
    <source>
        <dbReference type="SAM" id="MobiDB-lite"/>
    </source>
</evidence>
<feature type="compositionally biased region" description="Polar residues" evidence="2">
    <location>
        <begin position="771"/>
        <end position="783"/>
    </location>
</feature>
<organism evidence="3">
    <name type="scientific">Schistocephalus solidus</name>
    <name type="common">Tapeworm</name>
    <dbReference type="NCBI Taxonomy" id="70667"/>
    <lineage>
        <taxon>Eukaryota</taxon>
        <taxon>Metazoa</taxon>
        <taxon>Spiralia</taxon>
        <taxon>Lophotrochozoa</taxon>
        <taxon>Platyhelminthes</taxon>
        <taxon>Cestoda</taxon>
        <taxon>Eucestoda</taxon>
        <taxon>Diphyllobothriidea</taxon>
        <taxon>Diphyllobothriidae</taxon>
        <taxon>Schistocephalus</taxon>
    </lineage>
</organism>
<proteinExistence type="inferred from homology"/>
<comment type="similarity">
    <text evidence="1">Belongs to the SAPAP family.</text>
</comment>
<dbReference type="GO" id="GO:0099572">
    <property type="term" value="C:postsynaptic specialization"/>
    <property type="evidence" value="ECO:0007669"/>
    <property type="project" value="TreeGrafter"/>
</dbReference>
<feature type="compositionally biased region" description="Polar residues" evidence="2">
    <location>
        <begin position="797"/>
        <end position="807"/>
    </location>
</feature>
<dbReference type="AlphaFoldDB" id="A0A0X3PHY8"/>
<dbReference type="GO" id="GO:0098978">
    <property type="term" value="C:glutamatergic synapse"/>
    <property type="evidence" value="ECO:0007669"/>
    <property type="project" value="TreeGrafter"/>
</dbReference>
<name>A0A0X3PHY8_SCHSO</name>
<feature type="region of interest" description="Disordered" evidence="2">
    <location>
        <begin position="770"/>
        <end position="821"/>
    </location>
</feature>
<feature type="compositionally biased region" description="Polar residues" evidence="2">
    <location>
        <begin position="515"/>
        <end position="524"/>
    </location>
</feature>
<feature type="compositionally biased region" description="Basic and acidic residues" evidence="2">
    <location>
        <begin position="809"/>
        <end position="821"/>
    </location>
</feature>
<dbReference type="Pfam" id="PF03359">
    <property type="entry name" value="GKAP"/>
    <property type="match status" value="1"/>
</dbReference>
<feature type="compositionally biased region" description="Polar residues" evidence="2">
    <location>
        <begin position="305"/>
        <end position="330"/>
    </location>
</feature>
<feature type="compositionally biased region" description="Basic and acidic residues" evidence="2">
    <location>
        <begin position="456"/>
        <end position="481"/>
    </location>
</feature>
<evidence type="ECO:0000256" key="1">
    <source>
        <dbReference type="ARBA" id="ARBA00008839"/>
    </source>
</evidence>
<feature type="region of interest" description="Disordered" evidence="2">
    <location>
        <begin position="197"/>
        <end position="219"/>
    </location>
</feature>
<feature type="region of interest" description="Disordered" evidence="2">
    <location>
        <begin position="293"/>
        <end position="336"/>
    </location>
</feature>
<feature type="region of interest" description="Disordered" evidence="2">
    <location>
        <begin position="834"/>
        <end position="855"/>
    </location>
</feature>
<feature type="compositionally biased region" description="Polar residues" evidence="2">
    <location>
        <begin position="105"/>
        <end position="120"/>
    </location>
</feature>
<feature type="region of interest" description="Disordered" evidence="2">
    <location>
        <begin position="401"/>
        <end position="441"/>
    </location>
</feature>
<feature type="region of interest" description="Disordered" evidence="2">
    <location>
        <begin position="456"/>
        <end position="497"/>
    </location>
</feature>
<dbReference type="PANTHER" id="PTHR12353">
    <property type="entry name" value="DISKS LARGE-ASSOCIATED PROTEIN DAP SAP90/PSD-95-ASSOCIATED PROTEIN"/>
    <property type="match status" value="1"/>
</dbReference>
<dbReference type="GO" id="GO:0060090">
    <property type="term" value="F:molecular adaptor activity"/>
    <property type="evidence" value="ECO:0007669"/>
    <property type="project" value="TreeGrafter"/>
</dbReference>
<feature type="region of interest" description="Disordered" evidence="2">
    <location>
        <begin position="91"/>
        <end position="120"/>
    </location>
</feature>
<feature type="compositionally biased region" description="Polar residues" evidence="2">
    <location>
        <begin position="414"/>
        <end position="438"/>
    </location>
</feature>
<protein>
    <submittedName>
        <fullName evidence="3">Disks large-associated protein 4</fullName>
    </submittedName>
</protein>
<dbReference type="PANTHER" id="PTHR12353:SF31">
    <property type="entry name" value="LD44824P"/>
    <property type="match status" value="1"/>
</dbReference>